<reference evidence="2" key="1">
    <citation type="submission" date="2023-03" db="EMBL/GenBank/DDBJ databases">
        <title>Massive genome expansion in bonnet fungi (Mycena s.s.) driven by repeated elements and novel gene families across ecological guilds.</title>
        <authorList>
            <consortium name="Lawrence Berkeley National Laboratory"/>
            <person name="Harder C.B."/>
            <person name="Miyauchi S."/>
            <person name="Viragh M."/>
            <person name="Kuo A."/>
            <person name="Thoen E."/>
            <person name="Andreopoulos B."/>
            <person name="Lu D."/>
            <person name="Skrede I."/>
            <person name="Drula E."/>
            <person name="Henrissat B."/>
            <person name="Morin E."/>
            <person name="Kohler A."/>
            <person name="Barry K."/>
            <person name="LaButti K."/>
            <person name="Morin E."/>
            <person name="Salamov A."/>
            <person name="Lipzen A."/>
            <person name="Mereny Z."/>
            <person name="Hegedus B."/>
            <person name="Baldrian P."/>
            <person name="Stursova M."/>
            <person name="Weitz H."/>
            <person name="Taylor A."/>
            <person name="Grigoriev I.V."/>
            <person name="Nagy L.G."/>
            <person name="Martin F."/>
            <person name="Kauserud H."/>
        </authorList>
    </citation>
    <scope>NUCLEOTIDE SEQUENCE</scope>
    <source>
        <strain evidence="2">CBHHK182m</strain>
    </source>
</reference>
<keyword evidence="1" id="KW-1133">Transmembrane helix</keyword>
<accession>A0AAD7HJU8</accession>
<dbReference type="AlphaFoldDB" id="A0AAD7HJU8"/>
<sequence length="308" mass="31251">MVEIADAVTGPFEVDVNRQEQRVNSNRSPSLPLKVEDLAAALRQALFQCVGHPTMPTCLNVGVCSSTVGHILLTFGMNGATSLAQAYQITINVDGAADSPSGGALQFNPTLSNATNGTVVICSLNLCQPSYRFDVPCEPLAGGFDSGFIGIAAVTTPLPQWNALVFFSFSSPLLFFSIAIWFFCKQAIRDPSRCAVGMVGGLTPPPLAPTFLANAKAATFVGQAAGGLVGVGASASAEPVVPSGAVHFVAGASASATAPASGSVRASEFVPGSTQTQNPSSAVAMSLNTNVGVLVALIGAFAGGAMVL</sequence>
<comment type="caution">
    <text evidence="2">The sequence shown here is derived from an EMBL/GenBank/DDBJ whole genome shotgun (WGS) entry which is preliminary data.</text>
</comment>
<protein>
    <submittedName>
        <fullName evidence="2">Uncharacterized protein</fullName>
    </submittedName>
</protein>
<evidence type="ECO:0000313" key="3">
    <source>
        <dbReference type="Proteomes" id="UP001215598"/>
    </source>
</evidence>
<dbReference type="EMBL" id="JARKIB010000220">
    <property type="protein sequence ID" value="KAJ7722383.1"/>
    <property type="molecule type" value="Genomic_DNA"/>
</dbReference>
<gene>
    <name evidence="2" type="ORF">B0H16DRAFT_1473369</name>
</gene>
<feature type="transmembrane region" description="Helical" evidence="1">
    <location>
        <begin position="161"/>
        <end position="183"/>
    </location>
</feature>
<dbReference type="Proteomes" id="UP001215598">
    <property type="component" value="Unassembled WGS sequence"/>
</dbReference>
<keyword evidence="1" id="KW-0812">Transmembrane</keyword>
<feature type="transmembrane region" description="Helical" evidence="1">
    <location>
        <begin position="287"/>
        <end position="307"/>
    </location>
</feature>
<name>A0AAD7HJU8_9AGAR</name>
<evidence type="ECO:0000256" key="1">
    <source>
        <dbReference type="SAM" id="Phobius"/>
    </source>
</evidence>
<keyword evidence="1" id="KW-0472">Membrane</keyword>
<organism evidence="2 3">
    <name type="scientific">Mycena metata</name>
    <dbReference type="NCBI Taxonomy" id="1033252"/>
    <lineage>
        <taxon>Eukaryota</taxon>
        <taxon>Fungi</taxon>
        <taxon>Dikarya</taxon>
        <taxon>Basidiomycota</taxon>
        <taxon>Agaricomycotina</taxon>
        <taxon>Agaricomycetes</taxon>
        <taxon>Agaricomycetidae</taxon>
        <taxon>Agaricales</taxon>
        <taxon>Marasmiineae</taxon>
        <taxon>Mycenaceae</taxon>
        <taxon>Mycena</taxon>
    </lineage>
</organism>
<proteinExistence type="predicted"/>
<evidence type="ECO:0000313" key="2">
    <source>
        <dbReference type="EMBL" id="KAJ7722383.1"/>
    </source>
</evidence>
<keyword evidence="3" id="KW-1185">Reference proteome</keyword>